<feature type="non-terminal residue" evidence="1">
    <location>
        <position position="1"/>
    </location>
</feature>
<gene>
    <name evidence="1" type="ORF">DERYTH_LOCUS23294</name>
</gene>
<accession>A0A9N9P3S2</accession>
<dbReference type="AlphaFoldDB" id="A0A9N9P3S2"/>
<feature type="non-terminal residue" evidence="1">
    <location>
        <position position="371"/>
    </location>
</feature>
<reference evidence="1" key="1">
    <citation type="submission" date="2021-06" db="EMBL/GenBank/DDBJ databases">
        <authorList>
            <person name="Kallberg Y."/>
            <person name="Tangrot J."/>
            <person name="Rosling A."/>
        </authorList>
    </citation>
    <scope>NUCLEOTIDE SEQUENCE</scope>
    <source>
        <strain evidence="1">MA453B</strain>
    </source>
</reference>
<dbReference type="OrthoDB" id="10507449at2759"/>
<organism evidence="1 2">
    <name type="scientific">Dentiscutata erythropus</name>
    <dbReference type="NCBI Taxonomy" id="1348616"/>
    <lineage>
        <taxon>Eukaryota</taxon>
        <taxon>Fungi</taxon>
        <taxon>Fungi incertae sedis</taxon>
        <taxon>Mucoromycota</taxon>
        <taxon>Glomeromycotina</taxon>
        <taxon>Glomeromycetes</taxon>
        <taxon>Diversisporales</taxon>
        <taxon>Gigasporaceae</taxon>
        <taxon>Dentiscutata</taxon>
    </lineage>
</organism>
<dbReference type="EMBL" id="CAJVPY010035038">
    <property type="protein sequence ID" value="CAG8800613.1"/>
    <property type="molecule type" value="Genomic_DNA"/>
</dbReference>
<name>A0A9N9P3S2_9GLOM</name>
<evidence type="ECO:0000313" key="1">
    <source>
        <dbReference type="EMBL" id="CAG8800613.1"/>
    </source>
</evidence>
<protein>
    <submittedName>
        <fullName evidence="1">1739_t:CDS:1</fullName>
    </submittedName>
</protein>
<sequence length="371" mass="44283">FDLQIDIKNSDDAGDSTLENNSEQKDDTQLTLIKDNHENILGWNSIYYKENSNQVHPMEIRNHGGDYSIHDIDNKELPIKCGGIVRLFSEKEYINNQKVEQITDKSNKNADGHILILLTLSGIYKYHSVKLEELEFIEELRLIGPSKSLMVVYNGNEIDIYDDLFVDKYLRYLKRNTEQDWKKLSKEDLDNKIQESELDKHHNMLEPWHCIADADLCAPQHWFYLDEKKEKVLLIEKGPKKRSLEFIYVPLSQLPLPHKEILDNWENKTMKVMEIKYCIRKFKLNIQIEDNKESLKIKFFAEEFRLKFYDIIEEKRKIILRFIRLYPITWRLLDFRFDLMSVIIEAEDHELVNDILSFGNRFIYRNIFLGQ</sequence>
<dbReference type="Proteomes" id="UP000789405">
    <property type="component" value="Unassembled WGS sequence"/>
</dbReference>
<evidence type="ECO:0000313" key="2">
    <source>
        <dbReference type="Proteomes" id="UP000789405"/>
    </source>
</evidence>
<proteinExistence type="predicted"/>
<keyword evidence="2" id="KW-1185">Reference proteome</keyword>
<comment type="caution">
    <text evidence="1">The sequence shown here is derived from an EMBL/GenBank/DDBJ whole genome shotgun (WGS) entry which is preliminary data.</text>
</comment>